<protein>
    <submittedName>
        <fullName evidence="2">Uncharacterized protein</fullName>
    </submittedName>
</protein>
<proteinExistence type="predicted"/>
<sequence length="101" mass="10810">MGLEPGHTDYLEFGDTVAVGTREARPTGDRFARTDHGHFSMRSRRHRPSSRHLPGLLSNCSVTVKTGFTDPLAGRRATTVQAMTSAVPHAAGGVSDRPAVV</sequence>
<feature type="compositionally biased region" description="Basic and acidic residues" evidence="1">
    <location>
        <begin position="22"/>
        <end position="38"/>
    </location>
</feature>
<keyword evidence="3" id="KW-1185">Reference proteome</keyword>
<evidence type="ECO:0000313" key="2">
    <source>
        <dbReference type="EMBL" id="OMH23191.1"/>
    </source>
</evidence>
<dbReference type="Proteomes" id="UP000187085">
    <property type="component" value="Unassembled WGS sequence"/>
</dbReference>
<dbReference type="EMBL" id="MRDE01000078">
    <property type="protein sequence ID" value="OMH23191.1"/>
    <property type="molecule type" value="Genomic_DNA"/>
</dbReference>
<gene>
    <name evidence="2" type="ORF">BKD30_13705</name>
</gene>
<name>A0A1R1L6L7_9MICC</name>
<feature type="region of interest" description="Disordered" evidence="1">
    <location>
        <begin position="22"/>
        <end position="54"/>
    </location>
</feature>
<evidence type="ECO:0000313" key="3">
    <source>
        <dbReference type="Proteomes" id="UP000187085"/>
    </source>
</evidence>
<dbReference type="STRING" id="554083.BKD30_13705"/>
<organism evidence="2 3">
    <name type="scientific">Tersicoccus phoenicis</name>
    <dbReference type="NCBI Taxonomy" id="554083"/>
    <lineage>
        <taxon>Bacteria</taxon>
        <taxon>Bacillati</taxon>
        <taxon>Actinomycetota</taxon>
        <taxon>Actinomycetes</taxon>
        <taxon>Micrococcales</taxon>
        <taxon>Micrococcaceae</taxon>
        <taxon>Tersicoccus</taxon>
    </lineage>
</organism>
<accession>A0A1R1L6L7</accession>
<comment type="caution">
    <text evidence="2">The sequence shown here is derived from an EMBL/GenBank/DDBJ whole genome shotgun (WGS) entry which is preliminary data.</text>
</comment>
<reference evidence="2 3" key="1">
    <citation type="submission" date="2016-12" db="EMBL/GenBank/DDBJ databases">
        <title>Draft genome of Tersicoccus phoenicis 1P05MA.</title>
        <authorList>
            <person name="Nakajima Y."/>
            <person name="Yoshizawa S."/>
            <person name="Nakamura K."/>
            <person name="Ogura Y."/>
            <person name="Hayashi T."/>
            <person name="Kogure K."/>
        </authorList>
    </citation>
    <scope>NUCLEOTIDE SEQUENCE [LARGE SCALE GENOMIC DNA]</scope>
    <source>
        <strain evidence="2 3">1p05MA</strain>
    </source>
</reference>
<evidence type="ECO:0000256" key="1">
    <source>
        <dbReference type="SAM" id="MobiDB-lite"/>
    </source>
</evidence>
<dbReference type="AlphaFoldDB" id="A0A1R1L6L7"/>
<feature type="compositionally biased region" description="Basic residues" evidence="1">
    <location>
        <begin position="39"/>
        <end position="50"/>
    </location>
</feature>